<evidence type="ECO:0000256" key="4">
    <source>
        <dbReference type="ARBA" id="ARBA00023136"/>
    </source>
</evidence>
<feature type="transmembrane region" description="Helical" evidence="5">
    <location>
        <begin position="343"/>
        <end position="360"/>
    </location>
</feature>
<evidence type="ECO:0000256" key="1">
    <source>
        <dbReference type="ARBA" id="ARBA00004141"/>
    </source>
</evidence>
<evidence type="ECO:0000256" key="2">
    <source>
        <dbReference type="ARBA" id="ARBA00022692"/>
    </source>
</evidence>
<name>A0A139JZ49_BACUN</name>
<organism evidence="7 10">
    <name type="scientific">Bacteroides uniformis</name>
    <dbReference type="NCBI Taxonomy" id="820"/>
    <lineage>
        <taxon>Bacteria</taxon>
        <taxon>Pseudomonadati</taxon>
        <taxon>Bacteroidota</taxon>
        <taxon>Bacteroidia</taxon>
        <taxon>Bacteroidales</taxon>
        <taxon>Bacteroidaceae</taxon>
        <taxon>Bacteroides</taxon>
    </lineage>
</organism>
<feature type="transmembrane region" description="Helical" evidence="5">
    <location>
        <begin position="229"/>
        <end position="246"/>
    </location>
</feature>
<dbReference type="Proteomes" id="UP000462376">
    <property type="component" value="Unassembled WGS sequence"/>
</dbReference>
<reference evidence="9 10" key="1">
    <citation type="journal article" date="2019" name="Nat. Med.">
        <title>A library of human gut bacterial isolates paired with longitudinal multiomics data enables mechanistic microbiome research.</title>
        <authorList>
            <person name="Poyet M."/>
            <person name="Groussin M."/>
            <person name="Gibbons S.M."/>
            <person name="Avila-Pacheco J."/>
            <person name="Jiang X."/>
            <person name="Kearney S.M."/>
            <person name="Perrotta A.R."/>
            <person name="Berdy B."/>
            <person name="Zhao S."/>
            <person name="Lieberman T.D."/>
            <person name="Swanson P.K."/>
            <person name="Smith M."/>
            <person name="Roesemann S."/>
            <person name="Alexander J.E."/>
            <person name="Rich S.A."/>
            <person name="Livny J."/>
            <person name="Vlamakis H."/>
            <person name="Clish C."/>
            <person name="Bullock K."/>
            <person name="Deik A."/>
            <person name="Scott J."/>
            <person name="Pierce K.A."/>
            <person name="Xavier R.J."/>
            <person name="Alm E.J."/>
        </authorList>
    </citation>
    <scope>NUCLEOTIDE SEQUENCE [LARGE SCALE GENOMIC DNA]</scope>
    <source>
        <strain evidence="7 10">BIOML-A11</strain>
        <strain evidence="8 9">BIOML-A5</strain>
    </source>
</reference>
<feature type="transmembrane region" description="Helical" evidence="5">
    <location>
        <begin position="128"/>
        <end position="144"/>
    </location>
</feature>
<dbReference type="PANTHER" id="PTHR37422:SF17">
    <property type="entry name" value="O-ANTIGEN LIGASE"/>
    <property type="match status" value="1"/>
</dbReference>
<comment type="caution">
    <text evidence="7">The sequence shown here is derived from an EMBL/GenBank/DDBJ whole genome shotgun (WGS) entry which is preliminary data.</text>
</comment>
<keyword evidence="2 5" id="KW-0812">Transmembrane</keyword>
<protein>
    <submittedName>
        <fullName evidence="7">O-antigen ligase family protein</fullName>
    </submittedName>
</protein>
<accession>A0A139JZ49</accession>
<dbReference type="Pfam" id="PF04932">
    <property type="entry name" value="Wzy_C"/>
    <property type="match status" value="1"/>
</dbReference>
<dbReference type="AlphaFoldDB" id="A0A139JZ49"/>
<keyword evidence="4 5" id="KW-0472">Membrane</keyword>
<evidence type="ECO:0000313" key="7">
    <source>
        <dbReference type="EMBL" id="KAB4213558.1"/>
    </source>
</evidence>
<proteinExistence type="predicted"/>
<dbReference type="InterPro" id="IPR007016">
    <property type="entry name" value="O-antigen_ligase-rel_domated"/>
</dbReference>
<feature type="transmembrane region" description="Helical" evidence="5">
    <location>
        <begin position="61"/>
        <end position="82"/>
    </location>
</feature>
<keyword evidence="7" id="KW-0436">Ligase</keyword>
<evidence type="ECO:0000313" key="8">
    <source>
        <dbReference type="EMBL" id="KAB4237836.1"/>
    </source>
</evidence>
<sequence>MNPLKAVFSEAGLFLLLCCIEILLPIFAVESPLNSLVFWSLLGISLFYAIKLLYLVRYHSFIKWVYILLFMFVVYGILYYLYGPIYISPASGERMHKLSYTTTILKSLSPLFPIYYYSKRGKITSEFIQIWIIPLFVVAVIFYFDQMQAAMLRHLMDDSVTNNGGYYIASLIPFAMFLSQKRLIQYVYLLTCLIFVIYSMKRGATVFAGLMLLVYFNNSLLGISIKKKLGFLVSFSVLLFGLYYFISEYMMENLYFLERIQDTLDGDTSGRDSLYDDFWEYFLYRATPLQQLLGGGANYTLTVSNNYAHNDWIEILVNQGILGIFVFFMYWKSFFRTAFRTNLDKTCSIVIKMIFIGYFAKTMFSMSYTDYNIMVNLCLGYCISRIDTTKSLTI</sequence>
<evidence type="ECO:0000259" key="6">
    <source>
        <dbReference type="Pfam" id="PF04932"/>
    </source>
</evidence>
<dbReference type="PANTHER" id="PTHR37422">
    <property type="entry name" value="TEICHURONIC ACID BIOSYNTHESIS PROTEIN TUAE"/>
    <property type="match status" value="1"/>
</dbReference>
<gene>
    <name evidence="8" type="ORF">GAP47_07940</name>
    <name evidence="7" type="ORF">GAP55_08045</name>
</gene>
<feature type="transmembrane region" description="Helical" evidence="5">
    <location>
        <begin position="186"/>
        <end position="217"/>
    </location>
</feature>
<evidence type="ECO:0000256" key="3">
    <source>
        <dbReference type="ARBA" id="ARBA00022989"/>
    </source>
</evidence>
<feature type="transmembrane region" description="Helical" evidence="5">
    <location>
        <begin position="312"/>
        <end position="331"/>
    </location>
</feature>
<keyword evidence="3 5" id="KW-1133">Transmembrane helix</keyword>
<evidence type="ECO:0000313" key="9">
    <source>
        <dbReference type="Proteomes" id="UP000462376"/>
    </source>
</evidence>
<dbReference type="Proteomes" id="UP000466952">
    <property type="component" value="Unassembled WGS sequence"/>
</dbReference>
<dbReference type="InterPro" id="IPR051533">
    <property type="entry name" value="WaaL-like"/>
</dbReference>
<dbReference type="GO" id="GO:0016020">
    <property type="term" value="C:membrane"/>
    <property type="evidence" value="ECO:0007669"/>
    <property type="project" value="UniProtKB-SubCell"/>
</dbReference>
<comment type="subcellular location">
    <subcellularLocation>
        <location evidence="1">Membrane</location>
        <topology evidence="1">Multi-pass membrane protein</topology>
    </subcellularLocation>
</comment>
<dbReference type="EMBL" id="WCTL01000005">
    <property type="protein sequence ID" value="KAB4237836.1"/>
    <property type="molecule type" value="Genomic_DNA"/>
</dbReference>
<dbReference type="EMBL" id="WCTR01000005">
    <property type="protein sequence ID" value="KAB4213558.1"/>
    <property type="molecule type" value="Genomic_DNA"/>
</dbReference>
<feature type="domain" description="O-antigen ligase-related" evidence="6">
    <location>
        <begin position="188"/>
        <end position="328"/>
    </location>
</feature>
<evidence type="ECO:0000256" key="5">
    <source>
        <dbReference type="SAM" id="Phobius"/>
    </source>
</evidence>
<evidence type="ECO:0000313" key="10">
    <source>
        <dbReference type="Proteomes" id="UP000466952"/>
    </source>
</evidence>
<dbReference type="RefSeq" id="WP_005837277.1">
    <property type="nucleotide sequence ID" value="NZ_CAXSSZ010000015.1"/>
</dbReference>
<feature type="transmembrane region" description="Helical" evidence="5">
    <location>
        <begin position="6"/>
        <end position="29"/>
    </location>
</feature>
<feature type="transmembrane region" description="Helical" evidence="5">
    <location>
        <begin position="36"/>
        <end position="55"/>
    </location>
</feature>
<dbReference type="GO" id="GO:0016874">
    <property type="term" value="F:ligase activity"/>
    <property type="evidence" value="ECO:0007669"/>
    <property type="project" value="UniProtKB-KW"/>
</dbReference>